<evidence type="ECO:0000313" key="1">
    <source>
        <dbReference type="EMBL" id="KAF1962997.1"/>
    </source>
</evidence>
<dbReference type="GO" id="GO:0016705">
    <property type="term" value="F:oxidoreductase activity, acting on paired donors, with incorporation or reduction of molecular oxygen"/>
    <property type="evidence" value="ECO:0007669"/>
    <property type="project" value="InterPro"/>
</dbReference>
<sequence>IYNIYFHPLAHIPGPRSWAASRLPFIRALLKGTIVHDFNKLHQKYAPILRIAPDEVTFAKVEAWVAVFQGRPVISTQLLKDPRWWAAQPGQPDSIINAINPETYARMRKLPTPAFTLHALRTQEKVIQRYIGLLVERLQERVEDAGNEREAELDVVPWLHYTTFGISGDLGFGESFDSLQNSKYHPWIALLFNSSYLRHRDSTLH</sequence>
<accession>A0A6A5UPJ9</accession>
<dbReference type="Gene3D" id="1.10.630.10">
    <property type="entry name" value="Cytochrome P450"/>
    <property type="match status" value="1"/>
</dbReference>
<proteinExistence type="predicted"/>
<reference evidence="1" key="1">
    <citation type="journal article" date="2020" name="Stud. Mycol.">
        <title>101 Dothideomycetes genomes: a test case for predicting lifestyles and emergence of pathogens.</title>
        <authorList>
            <person name="Haridas S."/>
            <person name="Albert R."/>
            <person name="Binder M."/>
            <person name="Bloem J."/>
            <person name="Labutti K."/>
            <person name="Salamov A."/>
            <person name="Andreopoulos B."/>
            <person name="Baker S."/>
            <person name="Barry K."/>
            <person name="Bills G."/>
            <person name="Bluhm B."/>
            <person name="Cannon C."/>
            <person name="Castanera R."/>
            <person name="Culley D."/>
            <person name="Daum C."/>
            <person name="Ezra D."/>
            <person name="Gonzalez J."/>
            <person name="Henrissat B."/>
            <person name="Kuo A."/>
            <person name="Liang C."/>
            <person name="Lipzen A."/>
            <person name="Lutzoni F."/>
            <person name="Magnuson J."/>
            <person name="Mondo S."/>
            <person name="Nolan M."/>
            <person name="Ohm R."/>
            <person name="Pangilinan J."/>
            <person name="Park H.-J."/>
            <person name="Ramirez L."/>
            <person name="Alfaro M."/>
            <person name="Sun H."/>
            <person name="Tritt A."/>
            <person name="Yoshinaga Y."/>
            <person name="Zwiers L.-H."/>
            <person name="Turgeon B."/>
            <person name="Goodwin S."/>
            <person name="Spatafora J."/>
            <person name="Crous P."/>
            <person name="Grigoriev I."/>
        </authorList>
    </citation>
    <scope>NUCLEOTIDE SEQUENCE</scope>
    <source>
        <strain evidence="1">CBS 675.92</strain>
    </source>
</reference>
<dbReference type="InterPro" id="IPR001128">
    <property type="entry name" value="Cyt_P450"/>
</dbReference>
<dbReference type="EMBL" id="ML976978">
    <property type="protein sequence ID" value="KAF1962997.1"/>
    <property type="molecule type" value="Genomic_DNA"/>
</dbReference>
<protein>
    <submittedName>
        <fullName evidence="1">Cytochrome P450</fullName>
    </submittedName>
</protein>
<dbReference type="InterPro" id="IPR050121">
    <property type="entry name" value="Cytochrome_P450_monoxygenase"/>
</dbReference>
<dbReference type="InterPro" id="IPR036396">
    <property type="entry name" value="Cyt_P450_sf"/>
</dbReference>
<organism evidence="1 2">
    <name type="scientific">Byssothecium circinans</name>
    <dbReference type="NCBI Taxonomy" id="147558"/>
    <lineage>
        <taxon>Eukaryota</taxon>
        <taxon>Fungi</taxon>
        <taxon>Dikarya</taxon>
        <taxon>Ascomycota</taxon>
        <taxon>Pezizomycotina</taxon>
        <taxon>Dothideomycetes</taxon>
        <taxon>Pleosporomycetidae</taxon>
        <taxon>Pleosporales</taxon>
        <taxon>Massarineae</taxon>
        <taxon>Massarinaceae</taxon>
        <taxon>Byssothecium</taxon>
    </lineage>
</organism>
<dbReference type="PANTHER" id="PTHR24305">
    <property type="entry name" value="CYTOCHROME P450"/>
    <property type="match status" value="1"/>
</dbReference>
<keyword evidence="2" id="KW-1185">Reference proteome</keyword>
<name>A0A6A5UPJ9_9PLEO</name>
<dbReference type="GO" id="GO:0020037">
    <property type="term" value="F:heme binding"/>
    <property type="evidence" value="ECO:0007669"/>
    <property type="project" value="InterPro"/>
</dbReference>
<dbReference type="PANTHER" id="PTHR24305:SF199">
    <property type="entry name" value="P450, PUTATIVE (EUROFUNG)-RELATED"/>
    <property type="match status" value="1"/>
</dbReference>
<dbReference type="SUPFAM" id="SSF48264">
    <property type="entry name" value="Cytochrome P450"/>
    <property type="match status" value="1"/>
</dbReference>
<evidence type="ECO:0000313" key="2">
    <source>
        <dbReference type="Proteomes" id="UP000800035"/>
    </source>
</evidence>
<feature type="non-terminal residue" evidence="1">
    <location>
        <position position="1"/>
    </location>
</feature>
<dbReference type="Proteomes" id="UP000800035">
    <property type="component" value="Unassembled WGS sequence"/>
</dbReference>
<dbReference type="OrthoDB" id="1470350at2759"/>
<dbReference type="GO" id="GO:0005506">
    <property type="term" value="F:iron ion binding"/>
    <property type="evidence" value="ECO:0007669"/>
    <property type="project" value="InterPro"/>
</dbReference>
<gene>
    <name evidence="1" type="ORF">CC80DRAFT_399524</name>
</gene>
<dbReference type="AlphaFoldDB" id="A0A6A5UPJ9"/>
<dbReference type="Pfam" id="PF00067">
    <property type="entry name" value="p450"/>
    <property type="match status" value="1"/>
</dbReference>
<dbReference type="GO" id="GO:0004497">
    <property type="term" value="F:monooxygenase activity"/>
    <property type="evidence" value="ECO:0007669"/>
    <property type="project" value="InterPro"/>
</dbReference>